<evidence type="ECO:0000313" key="2">
    <source>
        <dbReference type="EMBL" id="KAG5553100.1"/>
    </source>
</evidence>
<keyword evidence="3" id="KW-1185">Reference proteome</keyword>
<feature type="transmembrane region" description="Helical" evidence="1">
    <location>
        <begin position="33"/>
        <end position="64"/>
    </location>
</feature>
<evidence type="ECO:0000256" key="1">
    <source>
        <dbReference type="SAM" id="Phobius"/>
    </source>
</evidence>
<organism evidence="2 3">
    <name type="scientific">Rhododendron griersonianum</name>
    <dbReference type="NCBI Taxonomy" id="479676"/>
    <lineage>
        <taxon>Eukaryota</taxon>
        <taxon>Viridiplantae</taxon>
        <taxon>Streptophyta</taxon>
        <taxon>Embryophyta</taxon>
        <taxon>Tracheophyta</taxon>
        <taxon>Spermatophyta</taxon>
        <taxon>Magnoliopsida</taxon>
        <taxon>eudicotyledons</taxon>
        <taxon>Gunneridae</taxon>
        <taxon>Pentapetalae</taxon>
        <taxon>asterids</taxon>
        <taxon>Ericales</taxon>
        <taxon>Ericaceae</taxon>
        <taxon>Ericoideae</taxon>
        <taxon>Rhodoreae</taxon>
        <taxon>Rhododendron</taxon>
    </lineage>
</organism>
<reference evidence="2" key="1">
    <citation type="submission" date="2020-08" db="EMBL/GenBank/DDBJ databases">
        <title>Plant Genome Project.</title>
        <authorList>
            <person name="Zhang R.-G."/>
        </authorList>
    </citation>
    <scope>NUCLEOTIDE SEQUENCE</scope>
    <source>
        <strain evidence="2">WSP0</strain>
        <tissue evidence="2">Leaf</tissue>
    </source>
</reference>
<name>A0AAV6KL60_9ERIC</name>
<keyword evidence="1" id="KW-0812">Transmembrane</keyword>
<proteinExistence type="predicted"/>
<keyword evidence="1" id="KW-1133">Transmembrane helix</keyword>
<dbReference type="EMBL" id="JACTNZ010000004">
    <property type="protein sequence ID" value="KAG5553100.1"/>
    <property type="molecule type" value="Genomic_DNA"/>
</dbReference>
<sequence>MSIYQVLLSIVDRHLLSIVDRHLFCHCWLPPTLFFSLATCSVGVMFFSLAACSVGGIFYSLLFLR</sequence>
<protein>
    <submittedName>
        <fullName evidence="2">Uncharacterized protein</fullName>
    </submittedName>
</protein>
<keyword evidence="1" id="KW-0472">Membrane</keyword>
<gene>
    <name evidence="2" type="ORF">RHGRI_011085</name>
</gene>
<comment type="caution">
    <text evidence="2">The sequence shown here is derived from an EMBL/GenBank/DDBJ whole genome shotgun (WGS) entry which is preliminary data.</text>
</comment>
<dbReference type="AlphaFoldDB" id="A0AAV6KL60"/>
<evidence type="ECO:0000313" key="3">
    <source>
        <dbReference type="Proteomes" id="UP000823749"/>
    </source>
</evidence>
<dbReference type="Proteomes" id="UP000823749">
    <property type="component" value="Chromosome 4"/>
</dbReference>
<accession>A0AAV6KL60</accession>